<dbReference type="InterPro" id="IPR045621">
    <property type="entry name" value="BPD_transp_1_N"/>
</dbReference>
<comment type="subcellular location">
    <subcellularLocation>
        <location evidence="1 10">Cell membrane</location>
        <topology evidence="1 10">Multi-pass membrane protein</topology>
    </subcellularLocation>
</comment>
<evidence type="ECO:0000256" key="3">
    <source>
        <dbReference type="ARBA" id="ARBA00022448"/>
    </source>
</evidence>
<dbReference type="AlphaFoldDB" id="A0A364JWG6"/>
<dbReference type="PROSITE" id="PS50928">
    <property type="entry name" value="ABC_TM1"/>
    <property type="match status" value="1"/>
</dbReference>
<comment type="caution">
    <text evidence="12">The sequence shown here is derived from an EMBL/GenBank/DDBJ whole genome shotgun (WGS) entry which is preliminary data.</text>
</comment>
<feature type="transmembrane region" description="Helical" evidence="10">
    <location>
        <begin position="297"/>
        <end position="319"/>
    </location>
</feature>
<dbReference type="PANTHER" id="PTHR43163:SF5">
    <property type="entry name" value="GLUTATHIONE TRANSPORT SYSTEM PERMEASE PROTEIN GSIC"/>
    <property type="match status" value="1"/>
</dbReference>
<name>A0A364JWG6_9HYPH</name>
<dbReference type="GO" id="GO:0055085">
    <property type="term" value="P:transmembrane transport"/>
    <property type="evidence" value="ECO:0007669"/>
    <property type="project" value="InterPro"/>
</dbReference>
<evidence type="ECO:0000256" key="5">
    <source>
        <dbReference type="ARBA" id="ARBA00022692"/>
    </source>
</evidence>
<keyword evidence="3 10" id="KW-0813">Transport</keyword>
<proteinExistence type="inferred from homology"/>
<evidence type="ECO:0000256" key="4">
    <source>
        <dbReference type="ARBA" id="ARBA00022475"/>
    </source>
</evidence>
<feature type="transmembrane region" description="Helical" evidence="10">
    <location>
        <begin position="247"/>
        <end position="268"/>
    </location>
</feature>
<keyword evidence="4" id="KW-1003">Cell membrane</keyword>
<dbReference type="InterPro" id="IPR035906">
    <property type="entry name" value="MetI-like_sf"/>
</dbReference>
<reference evidence="12 13" key="1">
    <citation type="submission" date="2018-06" db="EMBL/GenBank/DDBJ databases">
        <title>Genomic Encyclopedia of Type Strains, Phase IV (KMG-IV): sequencing the most valuable type-strain genomes for metagenomic binning, comparative biology and taxonomic classification.</title>
        <authorList>
            <person name="Goeker M."/>
        </authorList>
    </citation>
    <scope>NUCLEOTIDE SEQUENCE [LARGE SCALE GENOMIC DNA]</scope>
    <source>
        <strain evidence="12 13">DSM 26720</strain>
    </source>
</reference>
<dbReference type="GO" id="GO:0005886">
    <property type="term" value="C:plasma membrane"/>
    <property type="evidence" value="ECO:0007669"/>
    <property type="project" value="UniProtKB-SubCell"/>
</dbReference>
<evidence type="ECO:0000259" key="11">
    <source>
        <dbReference type="PROSITE" id="PS50928"/>
    </source>
</evidence>
<sequence>MRFASVPLLIRKEGRVLYFILRRVLQMIPTVVAVSLLIFVIFSVVPGSIASGLLASGKGMNDPRAVEKITQEFGLDKPVHVRFGNYLVQLAQFDLGTSYRSRQPVATLIQERMWPTLKLAFAAMGFAILVGVPLGFLAALKPGSLLDSVTMIGAVSGLSLPQFWLGLLAMYLFALTLGWLPSFGYGDGGIRHLILPAMTLGVAPLALLARTTRAAVLEVMNADFIRTARSKGMNSFRLIKWHVARNALVLIITTIGLQFGSMMGQAVVVEKLFSWPGLGSLLIDSVSLRDIPVVQGAILVIVLWFLIINTIVDILYAVIDPRISHE</sequence>
<protein>
    <recommendedName>
        <fullName evidence="9">Glutathione transport system permease protein GsiC</fullName>
    </recommendedName>
</protein>
<feature type="domain" description="ABC transmembrane type-1" evidence="11">
    <location>
        <begin position="113"/>
        <end position="312"/>
    </location>
</feature>
<dbReference type="Gene3D" id="1.10.3720.10">
    <property type="entry name" value="MetI-like"/>
    <property type="match status" value="1"/>
</dbReference>
<feature type="transmembrane region" description="Helical" evidence="10">
    <location>
        <begin position="119"/>
        <end position="140"/>
    </location>
</feature>
<dbReference type="Proteomes" id="UP000249453">
    <property type="component" value="Unassembled WGS sequence"/>
</dbReference>
<evidence type="ECO:0000256" key="8">
    <source>
        <dbReference type="ARBA" id="ARBA00037215"/>
    </source>
</evidence>
<dbReference type="InterPro" id="IPR000515">
    <property type="entry name" value="MetI-like"/>
</dbReference>
<feature type="transmembrane region" description="Helical" evidence="10">
    <location>
        <begin position="193"/>
        <end position="210"/>
    </location>
</feature>
<keyword evidence="6 10" id="KW-1133">Transmembrane helix</keyword>
<feature type="transmembrane region" description="Helical" evidence="10">
    <location>
        <begin position="152"/>
        <end position="173"/>
    </location>
</feature>
<accession>A0A364JWG6</accession>
<dbReference type="SUPFAM" id="SSF161098">
    <property type="entry name" value="MetI-like"/>
    <property type="match status" value="1"/>
</dbReference>
<gene>
    <name evidence="12" type="ORF">C7374_103120</name>
</gene>
<evidence type="ECO:0000256" key="7">
    <source>
        <dbReference type="ARBA" id="ARBA00023136"/>
    </source>
</evidence>
<keyword evidence="7 10" id="KW-0472">Membrane</keyword>
<dbReference type="CDD" id="cd06261">
    <property type="entry name" value="TM_PBP2"/>
    <property type="match status" value="1"/>
</dbReference>
<evidence type="ECO:0000256" key="1">
    <source>
        <dbReference type="ARBA" id="ARBA00004651"/>
    </source>
</evidence>
<feature type="transmembrane region" description="Helical" evidence="10">
    <location>
        <begin position="20"/>
        <end position="45"/>
    </location>
</feature>
<evidence type="ECO:0000313" key="13">
    <source>
        <dbReference type="Proteomes" id="UP000249453"/>
    </source>
</evidence>
<dbReference type="PANTHER" id="PTHR43163">
    <property type="entry name" value="DIPEPTIDE TRANSPORT SYSTEM PERMEASE PROTEIN DPPB-RELATED"/>
    <property type="match status" value="1"/>
</dbReference>
<dbReference type="Pfam" id="PF00528">
    <property type="entry name" value="BPD_transp_1"/>
    <property type="match status" value="1"/>
</dbReference>
<dbReference type="EMBL" id="QLMK01000003">
    <property type="protein sequence ID" value="RAK30983.1"/>
    <property type="molecule type" value="Genomic_DNA"/>
</dbReference>
<organism evidence="12 13">
    <name type="scientific">Falsochrobactrum ovis</name>
    <dbReference type="NCBI Taxonomy" id="1293442"/>
    <lineage>
        <taxon>Bacteria</taxon>
        <taxon>Pseudomonadati</taxon>
        <taxon>Pseudomonadota</taxon>
        <taxon>Alphaproteobacteria</taxon>
        <taxon>Hyphomicrobiales</taxon>
        <taxon>Brucellaceae</taxon>
        <taxon>Falsochrobactrum</taxon>
    </lineage>
</organism>
<evidence type="ECO:0000313" key="12">
    <source>
        <dbReference type="EMBL" id="RAK30983.1"/>
    </source>
</evidence>
<evidence type="ECO:0000256" key="2">
    <source>
        <dbReference type="ARBA" id="ARBA00009306"/>
    </source>
</evidence>
<dbReference type="Pfam" id="PF19300">
    <property type="entry name" value="BPD_transp_1_N"/>
    <property type="match status" value="1"/>
</dbReference>
<evidence type="ECO:0000256" key="6">
    <source>
        <dbReference type="ARBA" id="ARBA00022989"/>
    </source>
</evidence>
<comment type="similarity">
    <text evidence="2 10">Belongs to the binding-protein-dependent transport system permease family.</text>
</comment>
<evidence type="ECO:0000256" key="10">
    <source>
        <dbReference type="RuleBase" id="RU363032"/>
    </source>
</evidence>
<keyword evidence="13" id="KW-1185">Reference proteome</keyword>
<evidence type="ECO:0000256" key="9">
    <source>
        <dbReference type="ARBA" id="ARBA00041107"/>
    </source>
</evidence>
<keyword evidence="5 10" id="KW-0812">Transmembrane</keyword>
<comment type="function">
    <text evidence="8">Part of the ABC transporter complex GsiABCD involved in glutathione import. Probably responsible for the translocation of the substrate across the membrane.</text>
</comment>